<reference evidence="3 4" key="1">
    <citation type="submission" date="2019-08" db="EMBL/GenBank/DDBJ databases">
        <authorList>
            <person name="Herpell B J."/>
        </authorList>
    </citation>
    <scope>NUCLEOTIDE SEQUENCE [LARGE SCALE GENOMIC DNA]</scope>
    <source>
        <strain evidence="4">Msb3</strain>
    </source>
</reference>
<keyword evidence="4" id="KW-1185">Reference proteome</keyword>
<dbReference type="Proteomes" id="UP000325811">
    <property type="component" value="Chromosome I"/>
</dbReference>
<gene>
    <name evidence="3" type="ORF">PDMSB3_1664</name>
</gene>
<accession>A0A5Q4ZKI6</accession>
<proteinExistence type="predicted"/>
<dbReference type="KEGG" id="pdio:PDMSB3_1664"/>
<evidence type="ECO:0000256" key="1">
    <source>
        <dbReference type="SAM" id="MobiDB-lite"/>
    </source>
</evidence>
<dbReference type="EMBL" id="LR699553">
    <property type="protein sequence ID" value="VVD28120.1"/>
    <property type="molecule type" value="Genomic_DNA"/>
</dbReference>
<feature type="signal peptide" evidence="2">
    <location>
        <begin position="1"/>
        <end position="21"/>
    </location>
</feature>
<feature type="compositionally biased region" description="Polar residues" evidence="1">
    <location>
        <begin position="191"/>
        <end position="202"/>
    </location>
</feature>
<dbReference type="PROSITE" id="PS51257">
    <property type="entry name" value="PROKAR_LIPOPROTEIN"/>
    <property type="match status" value="1"/>
</dbReference>
<sequence length="209" mass="22947">MRTLTAGILFTFAFTAGCAPAHYVTTGTPDYDPRISARVRIKSGNDQQAASFRVGACYSNAWESDPQRVNVDDGFMARYKYSSRSVVIGMPQSPRPWMRVEGLRFKDMIREYVIPAGQPITLALSTAGDAGGKYGGYSWSCKPHEMTFTPIAGQDYDAYLLLQDEGRRAPNCSIEVRHIDASGLDEPVETQYASRCPSSGTETAPKRGP</sequence>
<evidence type="ECO:0000313" key="3">
    <source>
        <dbReference type="EMBL" id="VVD28120.1"/>
    </source>
</evidence>
<name>A0A5Q4ZKI6_9BURK</name>
<dbReference type="AlphaFoldDB" id="A0A5Q4ZKI6"/>
<dbReference type="RefSeq" id="WP_165185628.1">
    <property type="nucleotide sequence ID" value="NZ_LR699553.1"/>
</dbReference>
<protein>
    <recommendedName>
        <fullName evidence="5">Lipoprotein</fullName>
    </recommendedName>
</protein>
<organism evidence="3 4">
    <name type="scientific">Paraburkholderia dioscoreae</name>
    <dbReference type="NCBI Taxonomy" id="2604047"/>
    <lineage>
        <taxon>Bacteria</taxon>
        <taxon>Pseudomonadati</taxon>
        <taxon>Pseudomonadota</taxon>
        <taxon>Betaproteobacteria</taxon>
        <taxon>Burkholderiales</taxon>
        <taxon>Burkholderiaceae</taxon>
        <taxon>Paraburkholderia</taxon>
    </lineage>
</organism>
<keyword evidence="2" id="KW-0732">Signal</keyword>
<feature type="chain" id="PRO_5024943640" description="Lipoprotein" evidence="2">
    <location>
        <begin position="22"/>
        <end position="209"/>
    </location>
</feature>
<evidence type="ECO:0008006" key="5">
    <source>
        <dbReference type="Google" id="ProtNLM"/>
    </source>
</evidence>
<feature type="region of interest" description="Disordered" evidence="1">
    <location>
        <begin position="187"/>
        <end position="209"/>
    </location>
</feature>
<evidence type="ECO:0000256" key="2">
    <source>
        <dbReference type="SAM" id="SignalP"/>
    </source>
</evidence>
<evidence type="ECO:0000313" key="4">
    <source>
        <dbReference type="Proteomes" id="UP000325811"/>
    </source>
</evidence>